<sequence>MTFTKTDIALAEVYFPILVDCAIRRQTITYKNLVGQAQGRHPSLIEVQNAIPVSTGRRLDVVKYFCETLGLPDLAGLVVNGQTDEPGGRYDKRHIAVEVQQEAFDFDWHSKSPEFATYIVAQRKLVTPLVKRKPEEAGKLRYAYYIAHKDELPANIADFRDAIDSLLVEGYEPEDAFEIARTGSATTVDSPADR</sequence>
<name>A0A1D9I8Y3_9BURK</name>
<proteinExistence type="predicted"/>
<organism evidence="1 2">
    <name type="scientific">Cupriavidus malaysiensis</name>
    <dbReference type="NCBI Taxonomy" id="367825"/>
    <lineage>
        <taxon>Bacteria</taxon>
        <taxon>Pseudomonadati</taxon>
        <taxon>Pseudomonadota</taxon>
        <taxon>Betaproteobacteria</taxon>
        <taxon>Burkholderiales</taxon>
        <taxon>Burkholderiaceae</taxon>
        <taxon>Cupriavidus</taxon>
    </lineage>
</organism>
<keyword evidence="2" id="KW-1185">Reference proteome</keyword>
<protein>
    <submittedName>
        <fullName evidence="1">Uncharacterized protein</fullName>
    </submittedName>
</protein>
<gene>
    <name evidence="1" type="ORF">BKK80_21800</name>
</gene>
<dbReference type="EMBL" id="CP017755">
    <property type="protein sequence ID" value="AOZ08582.1"/>
    <property type="molecule type" value="Genomic_DNA"/>
</dbReference>
<dbReference type="Proteomes" id="UP000177515">
    <property type="component" value="Chromosome 2"/>
</dbReference>
<accession>A0A1D9I8Y3</accession>
<evidence type="ECO:0000313" key="1">
    <source>
        <dbReference type="EMBL" id="AOZ08582.1"/>
    </source>
</evidence>
<reference evidence="1 2" key="1">
    <citation type="submission" date="2016-10" db="EMBL/GenBank/DDBJ databases">
        <title>Complete genome sequences of three Cupriavidus strains isolated from various Malaysian environments.</title>
        <authorList>
            <person name="Abdullah A.A.-A."/>
            <person name="Shafie N.A.H."/>
            <person name="Lau N.S."/>
        </authorList>
    </citation>
    <scope>NUCLEOTIDE SEQUENCE [LARGE SCALE GENOMIC DNA]</scope>
    <source>
        <strain evidence="1 2">USMAA1020</strain>
    </source>
</reference>
<dbReference type="RefSeq" id="WP_071071210.1">
    <property type="nucleotide sequence ID" value="NZ_CP017755.1"/>
</dbReference>
<evidence type="ECO:0000313" key="2">
    <source>
        <dbReference type="Proteomes" id="UP000177515"/>
    </source>
</evidence>